<dbReference type="EMBL" id="LAZR01004766">
    <property type="protein sequence ID" value="KKN05742.1"/>
    <property type="molecule type" value="Genomic_DNA"/>
</dbReference>
<gene>
    <name evidence="1" type="ORF">LCGC14_1084210</name>
</gene>
<proteinExistence type="predicted"/>
<feature type="non-terminal residue" evidence="1">
    <location>
        <position position="48"/>
    </location>
</feature>
<sequence length="48" mass="5772">MIDKIKNGLYDIYKSYLFKNIEGEQAVESILNYMDSFDNYYEVNLTKH</sequence>
<dbReference type="AlphaFoldDB" id="A0A0F9N1V5"/>
<reference evidence="1" key="1">
    <citation type="journal article" date="2015" name="Nature">
        <title>Complex archaea that bridge the gap between prokaryotes and eukaryotes.</title>
        <authorList>
            <person name="Spang A."/>
            <person name="Saw J.H."/>
            <person name="Jorgensen S.L."/>
            <person name="Zaremba-Niedzwiedzka K."/>
            <person name="Martijn J."/>
            <person name="Lind A.E."/>
            <person name="van Eijk R."/>
            <person name="Schleper C."/>
            <person name="Guy L."/>
            <person name="Ettema T.J."/>
        </authorList>
    </citation>
    <scope>NUCLEOTIDE SEQUENCE</scope>
</reference>
<evidence type="ECO:0000313" key="1">
    <source>
        <dbReference type="EMBL" id="KKN05742.1"/>
    </source>
</evidence>
<organism evidence="1">
    <name type="scientific">marine sediment metagenome</name>
    <dbReference type="NCBI Taxonomy" id="412755"/>
    <lineage>
        <taxon>unclassified sequences</taxon>
        <taxon>metagenomes</taxon>
        <taxon>ecological metagenomes</taxon>
    </lineage>
</organism>
<protein>
    <submittedName>
        <fullName evidence="1">Uncharacterized protein</fullName>
    </submittedName>
</protein>
<name>A0A0F9N1V5_9ZZZZ</name>
<comment type="caution">
    <text evidence="1">The sequence shown here is derived from an EMBL/GenBank/DDBJ whole genome shotgun (WGS) entry which is preliminary data.</text>
</comment>
<accession>A0A0F9N1V5</accession>